<evidence type="ECO:0000256" key="5">
    <source>
        <dbReference type="ARBA" id="ARBA00023004"/>
    </source>
</evidence>
<name>A0A4Y8RPT5_9HYPH</name>
<dbReference type="Proteomes" id="UP000298179">
    <property type="component" value="Unassembled WGS sequence"/>
</dbReference>
<protein>
    <submittedName>
        <fullName evidence="9">C-type cytochrome</fullName>
    </submittedName>
</protein>
<keyword evidence="10" id="KW-1185">Reference proteome</keyword>
<sequence>MHKFSLVIAGAALAFAAGAASAQEVGDPAAGEKVFNKCKACHAIGEGAKNKIGPELNGIVGDKPGADRGGYKFSKPFQDWSADKTAWNEELLTTWLSDPRGTVKGTKMAFAGLKKPDDLKNVIAYLASFNEEGASQDPAEVLKAAASK</sequence>
<dbReference type="InterPro" id="IPR009056">
    <property type="entry name" value="Cyt_c-like_dom"/>
</dbReference>
<dbReference type="GO" id="GO:0046872">
    <property type="term" value="F:metal ion binding"/>
    <property type="evidence" value="ECO:0007669"/>
    <property type="project" value="UniProtKB-KW"/>
</dbReference>
<keyword evidence="4" id="KW-0249">Electron transport</keyword>
<dbReference type="OrthoDB" id="9805828at2"/>
<dbReference type="PANTHER" id="PTHR11961">
    <property type="entry name" value="CYTOCHROME C"/>
    <property type="match status" value="1"/>
</dbReference>
<dbReference type="InterPro" id="IPR002327">
    <property type="entry name" value="Cyt_c_1A/1B"/>
</dbReference>
<feature type="chain" id="PRO_5021190619" evidence="7">
    <location>
        <begin position="23"/>
        <end position="148"/>
    </location>
</feature>
<evidence type="ECO:0000256" key="1">
    <source>
        <dbReference type="ARBA" id="ARBA00022448"/>
    </source>
</evidence>
<evidence type="ECO:0000256" key="4">
    <source>
        <dbReference type="ARBA" id="ARBA00022982"/>
    </source>
</evidence>
<feature type="signal peptide" evidence="7">
    <location>
        <begin position="1"/>
        <end position="22"/>
    </location>
</feature>
<gene>
    <name evidence="9" type="ORF">E3C22_09820</name>
</gene>
<organism evidence="9 10">
    <name type="scientific">Jiella endophytica</name>
    <dbReference type="NCBI Taxonomy" id="2558362"/>
    <lineage>
        <taxon>Bacteria</taxon>
        <taxon>Pseudomonadati</taxon>
        <taxon>Pseudomonadota</taxon>
        <taxon>Alphaproteobacteria</taxon>
        <taxon>Hyphomicrobiales</taxon>
        <taxon>Aurantimonadaceae</taxon>
        <taxon>Jiella</taxon>
    </lineage>
</organism>
<dbReference type="RefSeq" id="WP_134761795.1">
    <property type="nucleotide sequence ID" value="NZ_SOZD01000002.1"/>
</dbReference>
<keyword evidence="1" id="KW-0813">Transport</keyword>
<keyword evidence="5 6" id="KW-0408">Iron</keyword>
<comment type="caution">
    <text evidence="9">The sequence shown here is derived from an EMBL/GenBank/DDBJ whole genome shotgun (WGS) entry which is preliminary data.</text>
</comment>
<keyword evidence="7" id="KW-0732">Signal</keyword>
<evidence type="ECO:0000256" key="2">
    <source>
        <dbReference type="ARBA" id="ARBA00022617"/>
    </source>
</evidence>
<dbReference type="SUPFAM" id="SSF46626">
    <property type="entry name" value="Cytochrome c"/>
    <property type="match status" value="1"/>
</dbReference>
<keyword evidence="2 6" id="KW-0349">Heme</keyword>
<evidence type="ECO:0000259" key="8">
    <source>
        <dbReference type="PROSITE" id="PS51007"/>
    </source>
</evidence>
<evidence type="ECO:0000256" key="6">
    <source>
        <dbReference type="PROSITE-ProRule" id="PRU00433"/>
    </source>
</evidence>
<dbReference type="InterPro" id="IPR036909">
    <property type="entry name" value="Cyt_c-like_dom_sf"/>
</dbReference>
<accession>A0A4Y8RPT5</accession>
<dbReference type="PROSITE" id="PS51007">
    <property type="entry name" value="CYTC"/>
    <property type="match status" value="1"/>
</dbReference>
<dbReference type="AlphaFoldDB" id="A0A4Y8RPT5"/>
<dbReference type="GO" id="GO:0020037">
    <property type="term" value="F:heme binding"/>
    <property type="evidence" value="ECO:0007669"/>
    <property type="project" value="InterPro"/>
</dbReference>
<dbReference type="Pfam" id="PF00034">
    <property type="entry name" value="Cytochrom_C"/>
    <property type="match status" value="1"/>
</dbReference>
<evidence type="ECO:0000313" key="9">
    <source>
        <dbReference type="EMBL" id="TFF25628.1"/>
    </source>
</evidence>
<evidence type="ECO:0000256" key="3">
    <source>
        <dbReference type="ARBA" id="ARBA00022723"/>
    </source>
</evidence>
<feature type="domain" description="Cytochrome c" evidence="8">
    <location>
        <begin position="26"/>
        <end position="130"/>
    </location>
</feature>
<dbReference type="Gene3D" id="1.10.760.10">
    <property type="entry name" value="Cytochrome c-like domain"/>
    <property type="match status" value="1"/>
</dbReference>
<keyword evidence="3 6" id="KW-0479">Metal-binding</keyword>
<reference evidence="9 10" key="1">
    <citation type="submission" date="2019-03" db="EMBL/GenBank/DDBJ databases">
        <title>Jiella endophytica sp. nov., a novel endophytic bacterium isolated from root of Ficus microcarpa Linn. f.</title>
        <authorList>
            <person name="Tuo L."/>
        </authorList>
    </citation>
    <scope>NUCLEOTIDE SEQUENCE [LARGE SCALE GENOMIC DNA]</scope>
    <source>
        <strain evidence="9 10">CBS5Q-3</strain>
    </source>
</reference>
<dbReference type="PRINTS" id="PR00604">
    <property type="entry name" value="CYTCHRMECIAB"/>
</dbReference>
<evidence type="ECO:0000256" key="7">
    <source>
        <dbReference type="SAM" id="SignalP"/>
    </source>
</evidence>
<proteinExistence type="predicted"/>
<dbReference type="EMBL" id="SOZD01000002">
    <property type="protein sequence ID" value="TFF25628.1"/>
    <property type="molecule type" value="Genomic_DNA"/>
</dbReference>
<dbReference type="GO" id="GO:0009055">
    <property type="term" value="F:electron transfer activity"/>
    <property type="evidence" value="ECO:0007669"/>
    <property type="project" value="InterPro"/>
</dbReference>
<evidence type="ECO:0000313" key="10">
    <source>
        <dbReference type="Proteomes" id="UP000298179"/>
    </source>
</evidence>